<proteinExistence type="predicted"/>
<evidence type="ECO:0000313" key="1">
    <source>
        <dbReference type="EMBL" id="KAJ4714013.1"/>
    </source>
</evidence>
<dbReference type="EMBL" id="CM051400">
    <property type="protein sequence ID" value="KAJ4714013.1"/>
    <property type="molecule type" value="Genomic_DNA"/>
</dbReference>
<keyword evidence="2" id="KW-1185">Reference proteome</keyword>
<reference evidence="1 2" key="1">
    <citation type="journal article" date="2023" name="Science">
        <title>Complex scaffold remodeling in plant triterpene biosynthesis.</title>
        <authorList>
            <person name="De La Pena R."/>
            <person name="Hodgson H."/>
            <person name="Liu J.C."/>
            <person name="Stephenson M.J."/>
            <person name="Martin A.C."/>
            <person name="Owen C."/>
            <person name="Harkess A."/>
            <person name="Leebens-Mack J."/>
            <person name="Jimenez L.E."/>
            <person name="Osbourn A."/>
            <person name="Sattely E.S."/>
        </authorList>
    </citation>
    <scope>NUCLEOTIDE SEQUENCE [LARGE SCALE GENOMIC DNA]</scope>
    <source>
        <strain evidence="2">cv. JPN11</strain>
        <tissue evidence="1">Leaf</tissue>
    </source>
</reference>
<protein>
    <submittedName>
        <fullName evidence="1">RNA-binding protein like</fullName>
    </submittedName>
</protein>
<accession>A0ACC1XSD7</accession>
<sequence length="245" mass="26709">MAHGYEPAAGDNVYRKLFVGGLAWETSSDTLRRYFEQFGDIIEAVVITHKNTGRSKGYGFVTFRDAESAQRACANPSPVIGGRRANCNLAYFGRTRPDLPSSGHSRPAIPIFGSSSNSQQVSYGYQQGFLQPQYWYPTYGPGYFNPRGVYNPYEGQHYVQVYGLPGMVNGLYSHGQLSHLLPGRHDNAVVCGYTLPGHIVQFGGSNENGMTASAIPMIQLPFPTGVAASSRTVPDNNSSSFSSYP</sequence>
<comment type="caution">
    <text evidence="1">The sequence shown here is derived from an EMBL/GenBank/DDBJ whole genome shotgun (WGS) entry which is preliminary data.</text>
</comment>
<name>A0ACC1XSD7_MELAZ</name>
<gene>
    <name evidence="1" type="ORF">OWV82_012560</name>
</gene>
<organism evidence="1 2">
    <name type="scientific">Melia azedarach</name>
    <name type="common">Chinaberry tree</name>
    <dbReference type="NCBI Taxonomy" id="155640"/>
    <lineage>
        <taxon>Eukaryota</taxon>
        <taxon>Viridiplantae</taxon>
        <taxon>Streptophyta</taxon>
        <taxon>Embryophyta</taxon>
        <taxon>Tracheophyta</taxon>
        <taxon>Spermatophyta</taxon>
        <taxon>Magnoliopsida</taxon>
        <taxon>eudicotyledons</taxon>
        <taxon>Gunneridae</taxon>
        <taxon>Pentapetalae</taxon>
        <taxon>rosids</taxon>
        <taxon>malvids</taxon>
        <taxon>Sapindales</taxon>
        <taxon>Meliaceae</taxon>
        <taxon>Melia</taxon>
    </lineage>
</organism>
<dbReference type="Proteomes" id="UP001164539">
    <property type="component" value="Chromosome 7"/>
</dbReference>
<evidence type="ECO:0000313" key="2">
    <source>
        <dbReference type="Proteomes" id="UP001164539"/>
    </source>
</evidence>